<evidence type="ECO:0000256" key="8">
    <source>
        <dbReference type="ARBA" id="ARBA00022833"/>
    </source>
</evidence>
<keyword evidence="18" id="KW-1185">Reference proteome</keyword>
<evidence type="ECO:0000313" key="17">
    <source>
        <dbReference type="EMBL" id="KAK9423306.1"/>
    </source>
</evidence>
<accession>A0ABR2V964</accession>
<evidence type="ECO:0000256" key="5">
    <source>
        <dbReference type="ARBA" id="ARBA00022723"/>
    </source>
</evidence>
<dbReference type="SUPFAM" id="SSF53474">
    <property type="entry name" value="alpha/beta-Hydrolases"/>
    <property type="match status" value="1"/>
</dbReference>
<dbReference type="PANTHER" id="PTHR12147:SF56">
    <property type="entry name" value="AMINOPEPTIDASE YDR415C-RELATED"/>
    <property type="match status" value="1"/>
</dbReference>
<keyword evidence="9" id="KW-0865">Zymogen</keyword>
<dbReference type="PANTHER" id="PTHR12147">
    <property type="entry name" value="METALLOPEPTIDASE M28 FAMILY MEMBER"/>
    <property type="match status" value="1"/>
</dbReference>
<evidence type="ECO:0000256" key="12">
    <source>
        <dbReference type="ARBA" id="ARBA00043843"/>
    </source>
</evidence>
<evidence type="ECO:0000256" key="6">
    <source>
        <dbReference type="ARBA" id="ARBA00022729"/>
    </source>
</evidence>
<keyword evidence="8 14" id="KW-0862">Zinc</keyword>
<comment type="subunit">
    <text evidence="2">Monomer.</text>
</comment>
<dbReference type="Gene3D" id="3.40.630.10">
    <property type="entry name" value="Zn peptidases"/>
    <property type="match status" value="1"/>
</dbReference>
<evidence type="ECO:0000256" key="9">
    <source>
        <dbReference type="ARBA" id="ARBA00023145"/>
    </source>
</evidence>
<dbReference type="SUPFAM" id="SSF53187">
    <property type="entry name" value="Zn-dependent exopeptidases"/>
    <property type="match status" value="1"/>
</dbReference>
<feature type="domain" description="Peptidase S33 tripeptidyl aminopeptidase-like C-terminal" evidence="16">
    <location>
        <begin position="810"/>
        <end position="911"/>
    </location>
</feature>
<gene>
    <name evidence="17" type="ORF">SUNI508_04200</name>
</gene>
<evidence type="ECO:0000256" key="14">
    <source>
        <dbReference type="RuleBase" id="RU361240"/>
    </source>
</evidence>
<feature type="signal peptide" evidence="14">
    <location>
        <begin position="1"/>
        <end position="22"/>
    </location>
</feature>
<evidence type="ECO:0000256" key="3">
    <source>
        <dbReference type="ARBA" id="ARBA00022438"/>
    </source>
</evidence>
<evidence type="ECO:0000256" key="1">
    <source>
        <dbReference type="ARBA" id="ARBA00001947"/>
    </source>
</evidence>
<dbReference type="Gene3D" id="3.40.50.1820">
    <property type="entry name" value="alpha/beta hydrolase"/>
    <property type="match status" value="1"/>
</dbReference>
<comment type="similarity">
    <text evidence="13">Belongs to the peptidase M28 family. M28E subfamily.</text>
</comment>
<keyword evidence="7 14" id="KW-0378">Hydrolase</keyword>
<evidence type="ECO:0000259" key="16">
    <source>
        <dbReference type="Pfam" id="PF08386"/>
    </source>
</evidence>
<evidence type="ECO:0000256" key="11">
    <source>
        <dbReference type="ARBA" id="ARBA00023180"/>
    </source>
</evidence>
<feature type="domain" description="Peptidase M28" evidence="15">
    <location>
        <begin position="172"/>
        <end position="364"/>
    </location>
</feature>
<reference evidence="17 18" key="1">
    <citation type="journal article" date="2024" name="J. Plant Pathol.">
        <title>Sequence and assembly of the genome of Seiridium unicorne, isolate CBS 538.82, causal agent of cypress canker disease.</title>
        <authorList>
            <person name="Scali E."/>
            <person name="Rocca G.D."/>
            <person name="Danti R."/>
            <person name="Garbelotto M."/>
            <person name="Barberini S."/>
            <person name="Baroncelli R."/>
            <person name="Emiliani G."/>
        </authorList>
    </citation>
    <scope>NUCLEOTIDE SEQUENCE [LARGE SCALE GENOMIC DNA]</scope>
    <source>
        <strain evidence="17 18">BM-138-508</strain>
    </source>
</reference>
<dbReference type="Pfam" id="PF04389">
    <property type="entry name" value="Peptidase_M28"/>
    <property type="match status" value="1"/>
</dbReference>
<dbReference type="EMBL" id="JARVKF010000079">
    <property type="protein sequence ID" value="KAK9423306.1"/>
    <property type="molecule type" value="Genomic_DNA"/>
</dbReference>
<dbReference type="Pfam" id="PF08386">
    <property type="entry name" value="Abhydrolase_4"/>
    <property type="match status" value="1"/>
</dbReference>
<evidence type="ECO:0000256" key="4">
    <source>
        <dbReference type="ARBA" id="ARBA00022670"/>
    </source>
</evidence>
<evidence type="ECO:0000256" key="7">
    <source>
        <dbReference type="ARBA" id="ARBA00022801"/>
    </source>
</evidence>
<evidence type="ECO:0000313" key="18">
    <source>
        <dbReference type="Proteomes" id="UP001408356"/>
    </source>
</evidence>
<dbReference type="Proteomes" id="UP001408356">
    <property type="component" value="Unassembled WGS sequence"/>
</dbReference>
<dbReference type="InterPro" id="IPR029058">
    <property type="entry name" value="AB_hydrolase_fold"/>
</dbReference>
<dbReference type="EC" id="3.4.-.-" evidence="14"/>
<keyword evidence="3" id="KW-0031">Aminopeptidase</keyword>
<evidence type="ECO:0000256" key="2">
    <source>
        <dbReference type="ARBA" id="ARBA00011245"/>
    </source>
</evidence>
<comment type="cofactor">
    <cofactor evidence="1">
        <name>Zn(2+)</name>
        <dbReference type="ChEBI" id="CHEBI:29105"/>
    </cofactor>
</comment>
<name>A0ABR2V964_9PEZI</name>
<dbReference type="InterPro" id="IPR013595">
    <property type="entry name" value="Pept_S33_TAP-like_C"/>
</dbReference>
<evidence type="ECO:0000256" key="10">
    <source>
        <dbReference type="ARBA" id="ARBA00023157"/>
    </source>
</evidence>
<evidence type="ECO:0000259" key="15">
    <source>
        <dbReference type="Pfam" id="PF04389"/>
    </source>
</evidence>
<dbReference type="InterPro" id="IPR045175">
    <property type="entry name" value="M28_fam"/>
</dbReference>
<sequence>MVRIPTLALLGAVAINVSTVLGAVASDSFPSNVAEGLRLVKASDEDPGTWMTEEEKYEKFTSKRLGFVDITDTMELEALRIDRISNNFQVQAAVFPTAPSHQAEANALIANVQQTTLSSWLNTMAAFYNRYYKGSYAATSSAWMYNTVVDVASANSAITVKQFTHSYNQPSVIAAIPGNSTEVIVVSAHYDSIGSPANGRAPGADDNASGIIVILEALRVLANAKYKGGNTLEFHFYSGEEGGCLGSRDVMQSYKKAGVEVLAVMNQDMTGYSPNNVIAVYTDYVDTGLTAFLKKLVPVYSDLPLSTDTCGYACSDHASARDAGYPAGYVCDENMEDSSPYIHSSSDAVSTVSIPHVYQHAKLISVPASDEVANADGFVWESLTPSRELSYHPCYGKFQCARIELPMDWTADEARQWDHTVAIALIKLPANVSASDPSYGGEIYVNPGGPGASGVEFARAAGASLARYVSAGAGKTAKQFDIVGFDPRGVMHSTPRPTCFPDLKARQLWYHMTEAYESPTDSNATFTRLLARTAAYRKMCDPGNKKSGSELLKRHLSSAYVARDLLAILDRSGEATFQLVRASQGQWSINSGEESPKAMLRYWGFSYGTALGGYFASLFPDRVERLLLDANANFEHWISGNRTSILPQSYGALRNLFSACHAAGKEKCSLYEEDGPEEIERIVLGNLEKLRKSPMAIWKDGMLVPEVLTYEMVINTLFESLYSPYRAFPPLSERLAALGGARNITALEYFLPTRDFTCTDDICRSPGCVDKVKLFLEPGLAFLNSDSLLCGSSGDFFEIAKMLKKQSPLFGEKFQVDVATGLNAWPVEPKWKFTGPMGGRTKHPILFIGNTGDPVGPVQNAMDNAKLFEGAVALTQDSIAHGSISAPSLCTARYVRDYFQDGTLPGEGAICKPDWLPFEEPRAVHDLMHGDIQLMNAILEMMNFEGYTKFDGSVRV</sequence>
<proteinExistence type="inferred from homology"/>
<evidence type="ECO:0000256" key="13">
    <source>
        <dbReference type="ARBA" id="ARBA00043962"/>
    </source>
</evidence>
<keyword evidence="5 14" id="KW-0479">Metal-binding</keyword>
<organism evidence="17 18">
    <name type="scientific">Seiridium unicorne</name>
    <dbReference type="NCBI Taxonomy" id="138068"/>
    <lineage>
        <taxon>Eukaryota</taxon>
        <taxon>Fungi</taxon>
        <taxon>Dikarya</taxon>
        <taxon>Ascomycota</taxon>
        <taxon>Pezizomycotina</taxon>
        <taxon>Sordariomycetes</taxon>
        <taxon>Xylariomycetidae</taxon>
        <taxon>Amphisphaeriales</taxon>
        <taxon>Sporocadaceae</taxon>
        <taxon>Seiridium</taxon>
    </lineage>
</organism>
<keyword evidence="6 14" id="KW-0732">Signal</keyword>
<feature type="chain" id="PRO_5044997402" description="Peptide hydrolase" evidence="14">
    <location>
        <begin position="23"/>
        <end position="956"/>
    </location>
</feature>
<comment type="caution">
    <text evidence="17">The sequence shown here is derived from an EMBL/GenBank/DDBJ whole genome shotgun (WGS) entry which is preliminary data.</text>
</comment>
<dbReference type="InterPro" id="IPR007484">
    <property type="entry name" value="Peptidase_M28"/>
</dbReference>
<comment type="function">
    <text evidence="12">Extracellular aminopeptidase that allows assimilation of proteinaceous substrates.</text>
</comment>
<keyword evidence="4 14" id="KW-0645">Protease</keyword>
<keyword evidence="11" id="KW-0325">Glycoprotein</keyword>
<keyword evidence="10" id="KW-1015">Disulfide bond</keyword>
<protein>
    <recommendedName>
        <fullName evidence="14">Peptide hydrolase</fullName>
        <ecNumber evidence="14">3.4.-.-</ecNumber>
    </recommendedName>
</protein>